<dbReference type="RefSeq" id="WP_062712484.1">
    <property type="nucleotide sequence ID" value="NZ_LLZG01000388.1"/>
</dbReference>
<organism evidence="1 2">
    <name type="scientific">Streptomyces regalis</name>
    <dbReference type="NCBI Taxonomy" id="68262"/>
    <lineage>
        <taxon>Bacteria</taxon>
        <taxon>Bacillati</taxon>
        <taxon>Actinomycetota</taxon>
        <taxon>Actinomycetes</taxon>
        <taxon>Kitasatosporales</taxon>
        <taxon>Streptomycetaceae</taxon>
        <taxon>Streptomyces</taxon>
    </lineage>
</organism>
<accession>A0A101JAI2</accession>
<sequence>MLTAASKVAAIRATYGPEELDALAIYGDVHSALESIGLHPYIETRGGLAVCAYAPDGTLVVVACQDALPLRRRMLMGWHVTHVPEDSNSPLWRCIVRDTTPDDLCCDPPGDLRLDALSEAISRHLATCSHTAVEEAGA</sequence>
<proteinExistence type="predicted"/>
<reference evidence="2" key="1">
    <citation type="submission" date="2015-10" db="EMBL/GenBank/DDBJ databases">
        <authorList>
            <person name="Ju K.-S."/>
            <person name="Doroghazi J.R."/>
            <person name="Metcalf W.W."/>
        </authorList>
    </citation>
    <scope>NUCLEOTIDE SEQUENCE [LARGE SCALE GENOMIC DNA]</scope>
    <source>
        <strain evidence="2">NRRL 3151</strain>
    </source>
</reference>
<evidence type="ECO:0000313" key="2">
    <source>
        <dbReference type="Proteomes" id="UP000053923"/>
    </source>
</evidence>
<gene>
    <name evidence="1" type="ORF">ADL12_39710</name>
</gene>
<protein>
    <submittedName>
        <fullName evidence="1">Uncharacterized protein</fullName>
    </submittedName>
</protein>
<dbReference type="Proteomes" id="UP000053923">
    <property type="component" value="Unassembled WGS sequence"/>
</dbReference>
<keyword evidence="2" id="KW-1185">Reference proteome</keyword>
<dbReference type="OrthoDB" id="4185535at2"/>
<comment type="caution">
    <text evidence="1">The sequence shown here is derived from an EMBL/GenBank/DDBJ whole genome shotgun (WGS) entry which is preliminary data.</text>
</comment>
<dbReference type="AlphaFoldDB" id="A0A101JAI2"/>
<name>A0A101JAI2_9ACTN</name>
<evidence type="ECO:0000313" key="1">
    <source>
        <dbReference type="EMBL" id="KUL23209.1"/>
    </source>
</evidence>
<dbReference type="EMBL" id="LLZG01000388">
    <property type="protein sequence ID" value="KUL23209.1"/>
    <property type="molecule type" value="Genomic_DNA"/>
</dbReference>